<sequence>MSERDQDSENSQPRKRIAVAVSSTETPLKDQDFPYNIDASRAFSARATVSPLHSVSQYPAELPAGDMLAYRQGSYAYGNKGYYSGVSGWTSANPPEDGVEYVGYHPYQMMSQDASFHMMQSYGRYGSSKSVYVDPEASGYSYGPLVHRPAVNDSPNFSLSGMADSLPSTSSARAVPSDRLLPQVTRTLASPSYRTDGLPELYSSKPSAPHASSSTTDAYGSLNSSFESSGSYAATGTVPSSIPHRSASQSDTTTAYQSSSTSSADTLYHTGDQSLRPTDDSGTSLGYIYNDRDSARRDSHSSATLSPTSTLSNGHVYVPGSHHHGHTHGHGHTHAHASAQGYVVSGSSAASQGAAIDGATTAVTRSGHHHGGSHLHTESHRRSAGSLRGGG</sequence>
<feature type="compositionally biased region" description="Polar residues" evidence="1">
    <location>
        <begin position="184"/>
        <end position="193"/>
    </location>
</feature>
<dbReference type="Proteomes" id="UP001320420">
    <property type="component" value="Unassembled WGS sequence"/>
</dbReference>
<feature type="region of interest" description="Disordered" evidence="1">
    <location>
        <begin position="363"/>
        <end position="391"/>
    </location>
</feature>
<feature type="region of interest" description="Disordered" evidence="1">
    <location>
        <begin position="162"/>
        <end position="336"/>
    </location>
</feature>
<feature type="region of interest" description="Disordered" evidence="1">
    <location>
        <begin position="1"/>
        <end position="33"/>
    </location>
</feature>
<accession>A0AAN9UEH6</accession>
<reference evidence="2 3" key="1">
    <citation type="submission" date="2024-02" db="EMBL/GenBank/DDBJ databases">
        <title>De novo assembly and annotation of 12 fungi associated with fruit tree decline syndrome in Ontario, Canada.</title>
        <authorList>
            <person name="Sulman M."/>
            <person name="Ellouze W."/>
            <person name="Ilyukhin E."/>
        </authorList>
    </citation>
    <scope>NUCLEOTIDE SEQUENCE [LARGE SCALE GENOMIC DNA]</scope>
    <source>
        <strain evidence="2 3">M11/M66-122</strain>
    </source>
</reference>
<keyword evidence="3" id="KW-1185">Reference proteome</keyword>
<organism evidence="2 3">
    <name type="scientific">Diatrype stigma</name>
    <dbReference type="NCBI Taxonomy" id="117547"/>
    <lineage>
        <taxon>Eukaryota</taxon>
        <taxon>Fungi</taxon>
        <taxon>Dikarya</taxon>
        <taxon>Ascomycota</taxon>
        <taxon>Pezizomycotina</taxon>
        <taxon>Sordariomycetes</taxon>
        <taxon>Xylariomycetidae</taxon>
        <taxon>Xylariales</taxon>
        <taxon>Diatrypaceae</taxon>
        <taxon>Diatrype</taxon>
    </lineage>
</organism>
<name>A0AAN9UEH6_9PEZI</name>
<feature type="compositionally biased region" description="Low complexity" evidence="1">
    <location>
        <begin position="301"/>
        <end position="312"/>
    </location>
</feature>
<dbReference type="AlphaFoldDB" id="A0AAN9UEH6"/>
<evidence type="ECO:0000313" key="2">
    <source>
        <dbReference type="EMBL" id="KAK7741963.1"/>
    </source>
</evidence>
<evidence type="ECO:0000256" key="1">
    <source>
        <dbReference type="SAM" id="MobiDB-lite"/>
    </source>
</evidence>
<feature type="compositionally biased region" description="Low complexity" evidence="1">
    <location>
        <begin position="203"/>
        <end position="214"/>
    </location>
</feature>
<feature type="compositionally biased region" description="Basic residues" evidence="1">
    <location>
        <begin position="321"/>
        <end position="335"/>
    </location>
</feature>
<dbReference type="EMBL" id="JAKJXP020000150">
    <property type="protein sequence ID" value="KAK7741963.1"/>
    <property type="molecule type" value="Genomic_DNA"/>
</dbReference>
<protein>
    <submittedName>
        <fullName evidence="2">Uncharacterized protein</fullName>
    </submittedName>
</protein>
<feature type="compositionally biased region" description="Basic and acidic residues" evidence="1">
    <location>
        <begin position="290"/>
        <end position="300"/>
    </location>
</feature>
<comment type="caution">
    <text evidence="2">The sequence shown here is derived from an EMBL/GenBank/DDBJ whole genome shotgun (WGS) entry which is preliminary data.</text>
</comment>
<feature type="compositionally biased region" description="Low complexity" evidence="1">
    <location>
        <begin position="221"/>
        <end position="231"/>
    </location>
</feature>
<evidence type="ECO:0000313" key="3">
    <source>
        <dbReference type="Proteomes" id="UP001320420"/>
    </source>
</evidence>
<gene>
    <name evidence="2" type="ORF">SLS62_010828</name>
</gene>
<feature type="compositionally biased region" description="Low complexity" evidence="1">
    <location>
        <begin position="246"/>
        <end position="266"/>
    </location>
</feature>
<feature type="compositionally biased region" description="Polar residues" evidence="1">
    <location>
        <begin position="271"/>
        <end position="284"/>
    </location>
</feature>
<proteinExistence type="predicted"/>